<gene>
    <name evidence="1" type="ORF">SLEP1_g24243</name>
</gene>
<protein>
    <submittedName>
        <fullName evidence="1">Uncharacterized protein</fullName>
    </submittedName>
</protein>
<proteinExistence type="predicted"/>
<organism evidence="1 2">
    <name type="scientific">Rubroshorea leprosula</name>
    <dbReference type="NCBI Taxonomy" id="152421"/>
    <lineage>
        <taxon>Eukaryota</taxon>
        <taxon>Viridiplantae</taxon>
        <taxon>Streptophyta</taxon>
        <taxon>Embryophyta</taxon>
        <taxon>Tracheophyta</taxon>
        <taxon>Spermatophyta</taxon>
        <taxon>Magnoliopsida</taxon>
        <taxon>eudicotyledons</taxon>
        <taxon>Gunneridae</taxon>
        <taxon>Pentapetalae</taxon>
        <taxon>rosids</taxon>
        <taxon>malvids</taxon>
        <taxon>Malvales</taxon>
        <taxon>Dipterocarpaceae</taxon>
        <taxon>Rubroshorea</taxon>
    </lineage>
</organism>
<accession>A0AAV5JPI4</accession>
<sequence>MEEMVAVFLDANRLRRTVISEIIDATNVYQGALFLEALSQFLVGFRDPILLAEFERCNMPILRVFSKFMIPANCSSWTRKICAEKGDNHCVYQFVFSRVMWITCHHVIDHCFVRPDNDDGYRGLQRPLDLHQEPPSHFNLDLLSNCSEHPLFDNFCPCLANHGLGHKTHNKSQSRGSCCHCCPLGIYWDDLRKETDRLPLIPGALEFVGIGYTVVCIQESHFQTRQGSVDTENKGHTKKKSEAAGAEMRVNFWFMKQNCSWRLQIKCASFF</sequence>
<dbReference type="Proteomes" id="UP001054252">
    <property type="component" value="Unassembled WGS sequence"/>
</dbReference>
<keyword evidence="2" id="KW-1185">Reference proteome</keyword>
<comment type="caution">
    <text evidence="1">The sequence shown here is derived from an EMBL/GenBank/DDBJ whole genome shotgun (WGS) entry which is preliminary data.</text>
</comment>
<reference evidence="1 2" key="1">
    <citation type="journal article" date="2021" name="Commun. Biol.">
        <title>The genome of Shorea leprosula (Dipterocarpaceae) highlights the ecological relevance of drought in aseasonal tropical rainforests.</title>
        <authorList>
            <person name="Ng K.K.S."/>
            <person name="Kobayashi M.J."/>
            <person name="Fawcett J.A."/>
            <person name="Hatakeyama M."/>
            <person name="Paape T."/>
            <person name="Ng C.H."/>
            <person name="Ang C.C."/>
            <person name="Tnah L.H."/>
            <person name="Lee C.T."/>
            <person name="Nishiyama T."/>
            <person name="Sese J."/>
            <person name="O'Brien M.J."/>
            <person name="Copetti D."/>
            <person name="Mohd Noor M.I."/>
            <person name="Ong R.C."/>
            <person name="Putra M."/>
            <person name="Sireger I.Z."/>
            <person name="Indrioko S."/>
            <person name="Kosugi Y."/>
            <person name="Izuno A."/>
            <person name="Isagi Y."/>
            <person name="Lee S.L."/>
            <person name="Shimizu K.K."/>
        </authorList>
    </citation>
    <scope>NUCLEOTIDE SEQUENCE [LARGE SCALE GENOMIC DNA]</scope>
    <source>
        <strain evidence="1">214</strain>
    </source>
</reference>
<dbReference type="AlphaFoldDB" id="A0AAV5JPI4"/>
<dbReference type="EMBL" id="BPVZ01000038">
    <property type="protein sequence ID" value="GKV13192.1"/>
    <property type="molecule type" value="Genomic_DNA"/>
</dbReference>
<evidence type="ECO:0000313" key="2">
    <source>
        <dbReference type="Proteomes" id="UP001054252"/>
    </source>
</evidence>
<evidence type="ECO:0000313" key="1">
    <source>
        <dbReference type="EMBL" id="GKV13192.1"/>
    </source>
</evidence>
<name>A0AAV5JPI4_9ROSI</name>